<gene>
    <name evidence="6" type="ORF">SAMN05216564_105234</name>
</gene>
<dbReference type="Gene3D" id="1.10.10.10">
    <property type="entry name" value="Winged helix-like DNA-binding domain superfamily/Winged helix DNA-binding domain"/>
    <property type="match status" value="1"/>
</dbReference>
<dbReference type="GO" id="GO:0045892">
    <property type="term" value="P:negative regulation of DNA-templated transcription"/>
    <property type="evidence" value="ECO:0007669"/>
    <property type="project" value="TreeGrafter"/>
</dbReference>
<dbReference type="SUPFAM" id="SSF55781">
    <property type="entry name" value="GAF domain-like"/>
    <property type="match status" value="1"/>
</dbReference>
<dbReference type="SUPFAM" id="SSF46785">
    <property type="entry name" value="Winged helix' DNA-binding domain"/>
    <property type="match status" value="1"/>
</dbReference>
<evidence type="ECO:0000256" key="3">
    <source>
        <dbReference type="ARBA" id="ARBA00023163"/>
    </source>
</evidence>
<dbReference type="InterPro" id="IPR050707">
    <property type="entry name" value="HTH_MetabolicPath_Reg"/>
</dbReference>
<dbReference type="PANTHER" id="PTHR30136">
    <property type="entry name" value="HELIX-TURN-HELIX TRANSCRIPTIONAL REGULATOR, ICLR FAMILY"/>
    <property type="match status" value="1"/>
</dbReference>
<dbReference type="Proteomes" id="UP000199079">
    <property type="component" value="Unassembled WGS sequence"/>
</dbReference>
<reference evidence="7" key="1">
    <citation type="submission" date="2016-10" db="EMBL/GenBank/DDBJ databases">
        <authorList>
            <person name="Varghese N."/>
            <person name="Submissions S."/>
        </authorList>
    </citation>
    <scope>NUCLEOTIDE SEQUENCE [LARGE SCALE GENOMIC DNA]</scope>
    <source>
        <strain evidence="7">DC30,IBRC 10041,KCTC 4046</strain>
    </source>
</reference>
<protein>
    <submittedName>
        <fullName evidence="6">Transcriptional regulator, IclR family</fullName>
    </submittedName>
</protein>
<evidence type="ECO:0000259" key="4">
    <source>
        <dbReference type="PROSITE" id="PS51077"/>
    </source>
</evidence>
<dbReference type="RefSeq" id="WP_092732942.1">
    <property type="nucleotide sequence ID" value="NZ_FNPC01000005.1"/>
</dbReference>
<evidence type="ECO:0000256" key="2">
    <source>
        <dbReference type="ARBA" id="ARBA00023125"/>
    </source>
</evidence>
<dbReference type="InterPro" id="IPR005471">
    <property type="entry name" value="Tscrpt_reg_IclR_N"/>
</dbReference>
<dbReference type="Pfam" id="PF01614">
    <property type="entry name" value="IclR_C"/>
    <property type="match status" value="1"/>
</dbReference>
<dbReference type="InterPro" id="IPR036390">
    <property type="entry name" value="WH_DNA-bd_sf"/>
</dbReference>
<evidence type="ECO:0000256" key="1">
    <source>
        <dbReference type="ARBA" id="ARBA00023015"/>
    </source>
</evidence>
<dbReference type="SMART" id="SM00346">
    <property type="entry name" value="HTH_ICLR"/>
    <property type="match status" value="1"/>
</dbReference>
<dbReference type="InterPro" id="IPR011991">
    <property type="entry name" value="ArsR-like_HTH"/>
</dbReference>
<name>A0A1H3K2N2_9EURY</name>
<dbReference type="InterPro" id="IPR036388">
    <property type="entry name" value="WH-like_DNA-bd_sf"/>
</dbReference>
<dbReference type="PANTHER" id="PTHR30136:SF35">
    <property type="entry name" value="HTH-TYPE TRANSCRIPTIONAL REGULATOR RV1719"/>
    <property type="match status" value="1"/>
</dbReference>
<keyword evidence="3" id="KW-0804">Transcription</keyword>
<sequence>MSEWKPGGIDPESGETTIGSIDTSFAIVTALRERNGAGVTELAEETGLSKSSVHKHLRSLAKHDFVVKDGDEYALGLRYLDLGAHVRSRVPGSAKIKHKLRELADETGESAQFAVEERGHAVVLYREVSHGGVYSRGRVGRRFHPHQTAAGKAILARRSDQWIEELIDRQGLPAATPHTITDREELLEEIRETRERGVAFNSEESTEGLRAVAVPVTAPDGDVLGAFAVAGPTHRINGDRFETEIPDLLRSVVNELELNLAHS</sequence>
<dbReference type="AlphaFoldDB" id="A0A1H3K2N2"/>
<accession>A0A1H3K2N2</accession>
<organism evidence="6 7">
    <name type="scientific">Halopenitus persicus</name>
    <dbReference type="NCBI Taxonomy" id="1048396"/>
    <lineage>
        <taxon>Archaea</taxon>
        <taxon>Methanobacteriati</taxon>
        <taxon>Methanobacteriota</taxon>
        <taxon>Stenosarchaea group</taxon>
        <taxon>Halobacteria</taxon>
        <taxon>Halobacteriales</taxon>
        <taxon>Haloferacaceae</taxon>
        <taxon>Halopenitus</taxon>
    </lineage>
</organism>
<dbReference type="Pfam" id="PF09339">
    <property type="entry name" value="HTH_IclR"/>
    <property type="match status" value="1"/>
</dbReference>
<dbReference type="OrthoDB" id="14763at2157"/>
<proteinExistence type="predicted"/>
<dbReference type="EMBL" id="FNPC01000005">
    <property type="protein sequence ID" value="SDY46411.1"/>
    <property type="molecule type" value="Genomic_DNA"/>
</dbReference>
<evidence type="ECO:0000259" key="5">
    <source>
        <dbReference type="PROSITE" id="PS51078"/>
    </source>
</evidence>
<keyword evidence="7" id="KW-1185">Reference proteome</keyword>
<keyword evidence="1" id="KW-0805">Transcription regulation</keyword>
<keyword evidence="2" id="KW-0238">DNA-binding</keyword>
<dbReference type="GO" id="GO:0003700">
    <property type="term" value="F:DNA-binding transcription factor activity"/>
    <property type="evidence" value="ECO:0007669"/>
    <property type="project" value="TreeGrafter"/>
</dbReference>
<feature type="domain" description="IclR-ED" evidence="5">
    <location>
        <begin position="78"/>
        <end position="262"/>
    </location>
</feature>
<dbReference type="InterPro" id="IPR014757">
    <property type="entry name" value="Tscrpt_reg_IclR_C"/>
</dbReference>
<dbReference type="CDD" id="cd00090">
    <property type="entry name" value="HTH_ARSR"/>
    <property type="match status" value="1"/>
</dbReference>
<feature type="domain" description="HTH iclR-type" evidence="4">
    <location>
        <begin position="18"/>
        <end position="77"/>
    </location>
</feature>
<dbReference type="InterPro" id="IPR029016">
    <property type="entry name" value="GAF-like_dom_sf"/>
</dbReference>
<dbReference type="Gene3D" id="3.30.450.40">
    <property type="match status" value="1"/>
</dbReference>
<evidence type="ECO:0000313" key="7">
    <source>
        <dbReference type="Proteomes" id="UP000199079"/>
    </source>
</evidence>
<dbReference type="PROSITE" id="PS51078">
    <property type="entry name" value="ICLR_ED"/>
    <property type="match status" value="1"/>
</dbReference>
<dbReference type="PROSITE" id="PS51077">
    <property type="entry name" value="HTH_ICLR"/>
    <property type="match status" value="1"/>
</dbReference>
<dbReference type="GO" id="GO:0003677">
    <property type="term" value="F:DNA binding"/>
    <property type="evidence" value="ECO:0007669"/>
    <property type="project" value="UniProtKB-KW"/>
</dbReference>
<evidence type="ECO:0000313" key="6">
    <source>
        <dbReference type="EMBL" id="SDY46411.1"/>
    </source>
</evidence>